<keyword evidence="2" id="KW-1185">Reference proteome</keyword>
<dbReference type="Proteomes" id="UP000054495">
    <property type="component" value="Unassembled WGS sequence"/>
</dbReference>
<accession>A0A0D6LBW3</accession>
<evidence type="ECO:0000313" key="1">
    <source>
        <dbReference type="EMBL" id="EPB69580.1"/>
    </source>
</evidence>
<gene>
    <name evidence="1" type="ORF">ANCCEY_11329</name>
</gene>
<proteinExistence type="predicted"/>
<dbReference type="EMBL" id="KE125278">
    <property type="protein sequence ID" value="EPB69580.1"/>
    <property type="molecule type" value="Genomic_DNA"/>
</dbReference>
<reference evidence="1 2" key="1">
    <citation type="submission" date="2013-05" db="EMBL/GenBank/DDBJ databases">
        <title>Draft genome of the parasitic nematode Anyclostoma ceylanicum.</title>
        <authorList>
            <person name="Mitreva M."/>
        </authorList>
    </citation>
    <scope>NUCLEOTIDE SEQUENCE [LARGE SCALE GENOMIC DNA]</scope>
</reference>
<sequence>MYAAARETIVTAKGVVTYDEIDRNVFRPNNYKIVEKCFPIPRLDFIVKPSCAKIFNDWLEITKRPVPRSPPREIEETKKNAFLLNGYSTLYQNTYYNDTAVPKEVVWNNIEQLMKAPRMEVAAYGPYGPEGRKS</sequence>
<name>A0A0D6LBW3_9BILA</name>
<protein>
    <submittedName>
        <fullName evidence="1">Uncharacterized protein</fullName>
    </submittedName>
</protein>
<evidence type="ECO:0000313" key="2">
    <source>
        <dbReference type="Proteomes" id="UP000054495"/>
    </source>
</evidence>
<dbReference type="AlphaFoldDB" id="A0A0D6LBW3"/>
<organism evidence="1 2">
    <name type="scientific">Ancylostoma ceylanicum</name>
    <dbReference type="NCBI Taxonomy" id="53326"/>
    <lineage>
        <taxon>Eukaryota</taxon>
        <taxon>Metazoa</taxon>
        <taxon>Ecdysozoa</taxon>
        <taxon>Nematoda</taxon>
        <taxon>Chromadorea</taxon>
        <taxon>Rhabditida</taxon>
        <taxon>Rhabditina</taxon>
        <taxon>Rhabditomorpha</taxon>
        <taxon>Strongyloidea</taxon>
        <taxon>Ancylostomatidae</taxon>
        <taxon>Ancylostomatinae</taxon>
        <taxon>Ancylostoma</taxon>
    </lineage>
</organism>